<protein>
    <submittedName>
        <fullName evidence="2">Uncharacterized protein</fullName>
    </submittedName>
</protein>
<feature type="region of interest" description="Disordered" evidence="1">
    <location>
        <begin position="31"/>
        <end position="62"/>
    </location>
</feature>
<name>A0AAD1XIP5_EUPCR</name>
<evidence type="ECO:0000313" key="3">
    <source>
        <dbReference type="Proteomes" id="UP001295684"/>
    </source>
</evidence>
<reference evidence="2" key="1">
    <citation type="submission" date="2023-07" db="EMBL/GenBank/DDBJ databases">
        <authorList>
            <consortium name="AG Swart"/>
            <person name="Singh M."/>
            <person name="Singh A."/>
            <person name="Seah K."/>
            <person name="Emmerich C."/>
        </authorList>
    </citation>
    <scope>NUCLEOTIDE SEQUENCE</scope>
    <source>
        <strain evidence="2">DP1</strain>
    </source>
</reference>
<accession>A0AAD1XIP5</accession>
<dbReference type="Proteomes" id="UP001295684">
    <property type="component" value="Unassembled WGS sequence"/>
</dbReference>
<feature type="compositionally biased region" description="Polar residues" evidence="1">
    <location>
        <begin position="171"/>
        <end position="197"/>
    </location>
</feature>
<evidence type="ECO:0000313" key="2">
    <source>
        <dbReference type="EMBL" id="CAI2373426.1"/>
    </source>
</evidence>
<dbReference type="EMBL" id="CAMPGE010014776">
    <property type="protein sequence ID" value="CAI2373426.1"/>
    <property type="molecule type" value="Genomic_DNA"/>
</dbReference>
<feature type="compositionally biased region" description="Polar residues" evidence="1">
    <location>
        <begin position="53"/>
        <end position="62"/>
    </location>
</feature>
<feature type="region of interest" description="Disordered" evidence="1">
    <location>
        <begin position="156"/>
        <end position="197"/>
    </location>
</feature>
<comment type="caution">
    <text evidence="2">The sequence shown here is derived from an EMBL/GenBank/DDBJ whole genome shotgun (WGS) entry which is preliminary data.</text>
</comment>
<gene>
    <name evidence="2" type="ORF">ECRASSUSDP1_LOCUS14772</name>
</gene>
<sequence length="197" mass="22730">MDYNTTTRALKLIEESLNIIHFEIGEEEEEFPELQEYHSSTKPSSKARHFAGTSFSGKNNSSSLNQQYIEEGYESHEGDVDHVIPYYYGNKNNTIKIPVKKRFNEDSPNFRPDSNGIEGTSSEIMTEDDDLKEIFVNQDYDNKPFRVRKIKKNIVKPPLQPKLQKPEYHTVENTSKPNSQDSGSFSQLFSKNNIEEV</sequence>
<keyword evidence="3" id="KW-1185">Reference proteome</keyword>
<organism evidence="2 3">
    <name type="scientific">Euplotes crassus</name>
    <dbReference type="NCBI Taxonomy" id="5936"/>
    <lineage>
        <taxon>Eukaryota</taxon>
        <taxon>Sar</taxon>
        <taxon>Alveolata</taxon>
        <taxon>Ciliophora</taxon>
        <taxon>Intramacronucleata</taxon>
        <taxon>Spirotrichea</taxon>
        <taxon>Hypotrichia</taxon>
        <taxon>Euplotida</taxon>
        <taxon>Euplotidae</taxon>
        <taxon>Moneuplotes</taxon>
    </lineage>
</organism>
<evidence type="ECO:0000256" key="1">
    <source>
        <dbReference type="SAM" id="MobiDB-lite"/>
    </source>
</evidence>
<proteinExistence type="predicted"/>
<dbReference type="AlphaFoldDB" id="A0AAD1XIP5"/>
<feature type="region of interest" description="Disordered" evidence="1">
    <location>
        <begin position="104"/>
        <end position="125"/>
    </location>
</feature>